<comment type="subcellular location">
    <subcellularLocation>
        <location evidence="5">Endoplasmic reticulum membrane</location>
        <topology evidence="5">Multi-pass membrane protein</topology>
    </subcellularLocation>
    <subcellularLocation>
        <location evidence="1">Membrane</location>
        <topology evidence="1">Multi-pass membrane protein</topology>
    </subcellularLocation>
</comment>
<sequence length="248" mass="27562">MSLIKLPFLLLSTISLHVGMTPPNRPPPVKEQYIPNEGVAHTGEVVLRRILTAGGPVTYFKMLFWTACFLETALILSLAYRPTSPITSSLLVSRTLVSGDLVSRVTEIKPVYIITSLLVALGGIIRVHCFRALGASFTFELSVQKDHKLVTSGLYSVVRHPSYTGAVISLSFGVFQHLIPGSWVRESGILGTFWGRMVVMGWFGGITLMVATLMMRITSEEEILAREFGDKWAKWRQDVPYKLFPGVY</sequence>
<dbReference type="GO" id="GO:0004671">
    <property type="term" value="F:protein C-terminal S-isoprenylcysteine carboxyl O-methyltransferase activity"/>
    <property type="evidence" value="ECO:0007669"/>
    <property type="project" value="UniProtKB-EC"/>
</dbReference>
<dbReference type="EMBL" id="LATX01002402">
    <property type="protein sequence ID" value="KTB29971.1"/>
    <property type="molecule type" value="Genomic_DNA"/>
</dbReference>
<evidence type="ECO:0000256" key="4">
    <source>
        <dbReference type="ARBA" id="ARBA00023136"/>
    </source>
</evidence>
<evidence type="ECO:0000256" key="1">
    <source>
        <dbReference type="ARBA" id="ARBA00004141"/>
    </source>
</evidence>
<dbReference type="eggNOG" id="ENOG502T2TJ">
    <property type="taxonomic scope" value="Eukaryota"/>
</dbReference>
<dbReference type="Pfam" id="PF04140">
    <property type="entry name" value="ICMT"/>
    <property type="match status" value="1"/>
</dbReference>
<dbReference type="AlphaFoldDB" id="A0A0W0F0X7"/>
<keyword evidence="2" id="KW-0812">Transmembrane</keyword>
<accession>A0A0W0F0X7</accession>
<keyword evidence="6" id="KW-0732">Signal</keyword>
<dbReference type="InterPro" id="IPR007269">
    <property type="entry name" value="ICMT_MeTrfase"/>
</dbReference>
<dbReference type="PANTHER" id="PTHR12714:SF9">
    <property type="entry name" value="PROTEIN-S-ISOPRENYLCYSTEINE O-METHYLTRANSFERASE"/>
    <property type="match status" value="1"/>
</dbReference>
<evidence type="ECO:0000256" key="3">
    <source>
        <dbReference type="ARBA" id="ARBA00022989"/>
    </source>
</evidence>
<feature type="signal peptide" evidence="6">
    <location>
        <begin position="1"/>
        <end position="19"/>
    </location>
</feature>
<evidence type="ECO:0000256" key="5">
    <source>
        <dbReference type="RuleBase" id="RU362022"/>
    </source>
</evidence>
<dbReference type="Proteomes" id="UP000054988">
    <property type="component" value="Unassembled WGS sequence"/>
</dbReference>
<keyword evidence="5" id="KW-0949">S-adenosyl-L-methionine</keyword>
<comment type="caution">
    <text evidence="7">The sequence shown here is derived from an EMBL/GenBank/DDBJ whole genome shotgun (WGS) entry which is preliminary data.</text>
</comment>
<name>A0A0W0F0X7_MONRR</name>
<feature type="chain" id="PRO_5006901358" description="Protein-S-isoprenylcysteine O-methyltransferase" evidence="6">
    <location>
        <begin position="20"/>
        <end position="248"/>
    </location>
</feature>
<keyword evidence="3" id="KW-1133">Transmembrane helix</keyword>
<comment type="similarity">
    <text evidence="5">Belongs to the class VI-like SAM-binding methyltransferase superfamily. Isoprenylcysteine carboxyl methyltransferase family.</text>
</comment>
<keyword evidence="4" id="KW-0472">Membrane</keyword>
<evidence type="ECO:0000256" key="2">
    <source>
        <dbReference type="ARBA" id="ARBA00022692"/>
    </source>
</evidence>
<organism evidence="7 8">
    <name type="scientific">Moniliophthora roreri</name>
    <name type="common">Frosty pod rot fungus</name>
    <name type="synonym">Monilia roreri</name>
    <dbReference type="NCBI Taxonomy" id="221103"/>
    <lineage>
        <taxon>Eukaryota</taxon>
        <taxon>Fungi</taxon>
        <taxon>Dikarya</taxon>
        <taxon>Basidiomycota</taxon>
        <taxon>Agaricomycotina</taxon>
        <taxon>Agaricomycetes</taxon>
        <taxon>Agaricomycetidae</taxon>
        <taxon>Agaricales</taxon>
        <taxon>Marasmiineae</taxon>
        <taxon>Marasmiaceae</taxon>
        <taxon>Moniliophthora</taxon>
    </lineage>
</organism>
<reference evidence="7 8" key="1">
    <citation type="submission" date="2015-12" db="EMBL/GenBank/DDBJ databases">
        <title>Draft genome sequence of Moniliophthora roreri, the causal agent of frosty pod rot of cacao.</title>
        <authorList>
            <person name="Aime M.C."/>
            <person name="Diaz-Valderrama J.R."/>
            <person name="Kijpornyongpan T."/>
            <person name="Phillips-Mora W."/>
        </authorList>
    </citation>
    <scope>NUCLEOTIDE SEQUENCE [LARGE SCALE GENOMIC DNA]</scope>
    <source>
        <strain evidence="7 8">MCA 2952</strain>
    </source>
</reference>
<protein>
    <recommendedName>
        <fullName evidence="5">Protein-S-isoprenylcysteine O-methyltransferase</fullName>
        <ecNumber evidence="5">2.1.1.100</ecNumber>
    </recommendedName>
</protein>
<evidence type="ECO:0000313" key="7">
    <source>
        <dbReference type="EMBL" id="KTB29971.1"/>
    </source>
</evidence>
<dbReference type="EC" id="2.1.1.100" evidence="5"/>
<gene>
    <name evidence="7" type="ORF">WG66_17465</name>
</gene>
<comment type="catalytic activity">
    <reaction evidence="5">
        <text>[protein]-C-terminal S-[(2E,6E)-farnesyl]-L-cysteine + S-adenosyl-L-methionine = [protein]-C-terminal S-[(2E,6E)-farnesyl]-L-cysteine methyl ester + S-adenosyl-L-homocysteine</text>
        <dbReference type="Rhea" id="RHEA:21672"/>
        <dbReference type="Rhea" id="RHEA-COMP:12125"/>
        <dbReference type="Rhea" id="RHEA-COMP:12126"/>
        <dbReference type="ChEBI" id="CHEBI:57856"/>
        <dbReference type="ChEBI" id="CHEBI:59789"/>
        <dbReference type="ChEBI" id="CHEBI:90510"/>
        <dbReference type="ChEBI" id="CHEBI:90511"/>
        <dbReference type="EC" id="2.1.1.100"/>
    </reaction>
</comment>
<keyword evidence="5" id="KW-0256">Endoplasmic reticulum</keyword>
<dbReference type="GO" id="GO:0032259">
    <property type="term" value="P:methylation"/>
    <property type="evidence" value="ECO:0007669"/>
    <property type="project" value="UniProtKB-KW"/>
</dbReference>
<evidence type="ECO:0000313" key="8">
    <source>
        <dbReference type="Proteomes" id="UP000054988"/>
    </source>
</evidence>
<dbReference type="GO" id="GO:0005789">
    <property type="term" value="C:endoplasmic reticulum membrane"/>
    <property type="evidence" value="ECO:0007669"/>
    <property type="project" value="UniProtKB-SubCell"/>
</dbReference>
<dbReference type="Gene3D" id="1.20.120.1630">
    <property type="match status" value="1"/>
</dbReference>
<evidence type="ECO:0000256" key="6">
    <source>
        <dbReference type="SAM" id="SignalP"/>
    </source>
</evidence>
<dbReference type="PANTHER" id="PTHR12714">
    <property type="entry name" value="PROTEIN-S ISOPRENYLCYSTEINE O-METHYLTRANSFERASE"/>
    <property type="match status" value="1"/>
</dbReference>
<keyword evidence="5" id="KW-0808">Transferase</keyword>
<keyword evidence="5" id="KW-0489">Methyltransferase</keyword>
<proteinExistence type="inferred from homology"/>